<dbReference type="PANTHER" id="PTHR12940">
    <property type="entry name" value="ES-2 PROTEIN - RELATED"/>
    <property type="match status" value="1"/>
</dbReference>
<organism evidence="5 6">
    <name type="scientific">Mytilus coruscus</name>
    <name type="common">Sea mussel</name>
    <dbReference type="NCBI Taxonomy" id="42192"/>
    <lineage>
        <taxon>Eukaryota</taxon>
        <taxon>Metazoa</taxon>
        <taxon>Spiralia</taxon>
        <taxon>Lophotrochozoa</taxon>
        <taxon>Mollusca</taxon>
        <taxon>Bivalvia</taxon>
        <taxon>Autobranchia</taxon>
        <taxon>Pteriomorphia</taxon>
        <taxon>Mytilida</taxon>
        <taxon>Mytiloidea</taxon>
        <taxon>Mytilidae</taxon>
        <taxon>Mytilinae</taxon>
        <taxon>Mytilus</taxon>
    </lineage>
</organism>
<dbReference type="PANTHER" id="PTHR12940:SF0">
    <property type="entry name" value="SPLICING FACTOR ESS-2 HOMOLOG"/>
    <property type="match status" value="1"/>
</dbReference>
<dbReference type="InterPro" id="IPR019148">
    <property type="entry name" value="Nuclear_protein_DGCR14_ESS-2"/>
</dbReference>
<accession>A0A6J8EXW0</accession>
<dbReference type="AlphaFoldDB" id="A0A6J8EXW0"/>
<dbReference type="Pfam" id="PF09751">
    <property type="entry name" value="Es2"/>
    <property type="match status" value="1"/>
</dbReference>
<dbReference type="EMBL" id="CACVKT020010231">
    <property type="protein sequence ID" value="CAC5425357.1"/>
    <property type="molecule type" value="Genomic_DNA"/>
</dbReference>
<feature type="region of interest" description="Disordered" evidence="4">
    <location>
        <begin position="95"/>
        <end position="151"/>
    </location>
</feature>
<sequence>MSENVDDDYEKTRALVKRLDGTIALSHLPVNEDKKLLKNLKVLDEETYTKDLGDIIVRDFYPELPTLQEKTEYYEALKSNDLGKLREFQLKYGTEGRPSSVYNTPATFETPEPDSRKDSPKQHSKQDHVERKKEETNKDSKSGTKKLSLDQYLAKNTSEDNASFTEILEETQQKHRDKHAWLFENEKSRSEEEKEHLALPSVEQQAAIEGNHEIINSWKYKTRNSLMYVPDGAEFSNEELVDMKKKKPRKIVHDNTRFQTNPWNRNKSREMMKQAASAKAMANCGKIGHDGKEILPSESPQINGYGFVGTPSPAPGVDESPLMTWGEIESTPFRLDPADAITATPGPTFKIPEVPRRDEIALELAEKASKAHRDKKEKAIKSVQARLSSPAAKFGMSTTDRVASMSPAAQKLVNSRFRIRTHTDKALRDSYSPSPLHRLPGDKTPVRLTPTNTPKNVKTPNRTPGSKREGSDITSLTDNLLKLPKRKTAADFF</sequence>
<keyword evidence="3" id="KW-0539">Nucleus</keyword>
<feature type="region of interest" description="Disordered" evidence="4">
    <location>
        <begin position="424"/>
        <end position="476"/>
    </location>
</feature>
<evidence type="ECO:0000256" key="3">
    <source>
        <dbReference type="ARBA" id="ARBA00023242"/>
    </source>
</evidence>
<protein>
    <submittedName>
        <fullName evidence="5">DGCR14</fullName>
    </submittedName>
</protein>
<keyword evidence="6" id="KW-1185">Reference proteome</keyword>
<gene>
    <name evidence="5" type="ORF">MCOR_57192</name>
</gene>
<comment type="subcellular location">
    <subcellularLocation>
        <location evidence="1">Nucleus</location>
    </subcellularLocation>
</comment>
<name>A0A6J8EXW0_MYTCO</name>
<feature type="compositionally biased region" description="Basic and acidic residues" evidence="4">
    <location>
        <begin position="113"/>
        <end position="142"/>
    </location>
</feature>
<evidence type="ECO:0000256" key="4">
    <source>
        <dbReference type="SAM" id="MobiDB-lite"/>
    </source>
</evidence>
<comment type="similarity">
    <text evidence="2">Belongs to the ESS2 family.</text>
</comment>
<dbReference type="OrthoDB" id="19679at2759"/>
<proteinExistence type="inferred from homology"/>
<evidence type="ECO:0000313" key="5">
    <source>
        <dbReference type="EMBL" id="CAC5425357.1"/>
    </source>
</evidence>
<dbReference type="GO" id="GO:0071013">
    <property type="term" value="C:catalytic step 2 spliceosome"/>
    <property type="evidence" value="ECO:0007669"/>
    <property type="project" value="TreeGrafter"/>
</dbReference>
<evidence type="ECO:0000256" key="2">
    <source>
        <dbReference type="ARBA" id="ARBA00009072"/>
    </source>
</evidence>
<reference evidence="5 6" key="1">
    <citation type="submission" date="2020-06" db="EMBL/GenBank/DDBJ databases">
        <authorList>
            <person name="Li R."/>
            <person name="Bekaert M."/>
        </authorList>
    </citation>
    <scope>NUCLEOTIDE SEQUENCE [LARGE SCALE GENOMIC DNA]</scope>
    <source>
        <strain evidence="6">wild</strain>
    </source>
</reference>
<evidence type="ECO:0000256" key="1">
    <source>
        <dbReference type="ARBA" id="ARBA00004123"/>
    </source>
</evidence>
<evidence type="ECO:0000313" key="6">
    <source>
        <dbReference type="Proteomes" id="UP000507470"/>
    </source>
</evidence>
<dbReference type="Proteomes" id="UP000507470">
    <property type="component" value="Unassembled WGS sequence"/>
</dbReference>
<feature type="compositionally biased region" description="Low complexity" evidence="4">
    <location>
        <begin position="449"/>
        <end position="464"/>
    </location>
</feature>